<dbReference type="InterPro" id="IPR013595">
    <property type="entry name" value="Pept_S33_TAP-like_C"/>
</dbReference>
<gene>
    <name evidence="6" type="ORF">M422DRAFT_67798</name>
</gene>
<proteinExistence type="inferred from homology"/>
<evidence type="ECO:0000256" key="2">
    <source>
        <dbReference type="ARBA" id="ARBA00022801"/>
    </source>
</evidence>
<dbReference type="EMBL" id="KN837120">
    <property type="protein sequence ID" value="KIJ43868.1"/>
    <property type="molecule type" value="Genomic_DNA"/>
</dbReference>
<dbReference type="AlphaFoldDB" id="A0A0C9ULI1"/>
<dbReference type="Pfam" id="PF00561">
    <property type="entry name" value="Abhydrolase_1"/>
    <property type="match status" value="1"/>
</dbReference>
<sequence length="561" mass="62083">MRLPLRYYYGEEQKQRKRVIWGSAGLGILLLGVLFIWARWPHSGEFLSGRLGDGQQSINIGKLKIGTIRWWPCSGTDNASMECGYIVVPLDYQNSTAGVAKIALSRHKAKKSPNKGTILYNPGGPGGSGKRAIIQYGSPLQAAIAEDYDWVGFDPRGIGETEPQVHCFPDGGYRAFQSHTVLDQGYDIPPNLNDPQTRKALILQQHQADALFKAQFELCKKNMRETLRYMGTTSVVRDIDFITTTLDGKDALINYYGVSYGSLIGSYLVNMFPDRIGRVVLDGIVNPILWSTNAKGENIENIEQRIQNFLDTLYNEPIPTAEATPPGILTSGRALIRIYLGLQHPLTWKELANALHTAIQEKNATLLMNLGKGPTAAKKEGPSDDLQRSAVSCNDNAPFDPPTAAEVVDENLDVVKHVSRFAFSIMATEQDTGCQFWPVTPPERFEGPWNHKLRNPILIHSNKLDPITPIASGRLINTLLQGSSVLVAREGPGHCSFSVPSLSSVKISQQYFKDGTLPSAGQECPIDISLFTNTLTRSLSREDEELMKKVNTISLYFNHIL</sequence>
<dbReference type="OrthoDB" id="425534at2759"/>
<keyword evidence="3" id="KW-0472">Membrane</keyword>
<dbReference type="Gene3D" id="3.40.50.1820">
    <property type="entry name" value="alpha/beta hydrolase"/>
    <property type="match status" value="1"/>
</dbReference>
<reference evidence="6 7" key="1">
    <citation type="submission" date="2014-06" db="EMBL/GenBank/DDBJ databases">
        <title>Evolutionary Origins and Diversification of the Mycorrhizal Mutualists.</title>
        <authorList>
            <consortium name="DOE Joint Genome Institute"/>
            <consortium name="Mycorrhizal Genomics Consortium"/>
            <person name="Kohler A."/>
            <person name="Kuo A."/>
            <person name="Nagy L.G."/>
            <person name="Floudas D."/>
            <person name="Copeland A."/>
            <person name="Barry K.W."/>
            <person name="Cichocki N."/>
            <person name="Veneault-Fourrey C."/>
            <person name="LaButti K."/>
            <person name="Lindquist E.A."/>
            <person name="Lipzen A."/>
            <person name="Lundell T."/>
            <person name="Morin E."/>
            <person name="Murat C."/>
            <person name="Riley R."/>
            <person name="Ohm R."/>
            <person name="Sun H."/>
            <person name="Tunlid A."/>
            <person name="Henrissat B."/>
            <person name="Grigoriev I.V."/>
            <person name="Hibbett D.S."/>
            <person name="Martin F."/>
        </authorList>
    </citation>
    <scope>NUCLEOTIDE SEQUENCE [LARGE SCALE GENOMIC DNA]</scope>
    <source>
        <strain evidence="6 7">SS14</strain>
    </source>
</reference>
<evidence type="ECO:0000259" key="4">
    <source>
        <dbReference type="Pfam" id="PF00561"/>
    </source>
</evidence>
<organism evidence="6 7">
    <name type="scientific">Sphaerobolus stellatus (strain SS14)</name>
    <dbReference type="NCBI Taxonomy" id="990650"/>
    <lineage>
        <taxon>Eukaryota</taxon>
        <taxon>Fungi</taxon>
        <taxon>Dikarya</taxon>
        <taxon>Basidiomycota</taxon>
        <taxon>Agaricomycotina</taxon>
        <taxon>Agaricomycetes</taxon>
        <taxon>Phallomycetidae</taxon>
        <taxon>Geastrales</taxon>
        <taxon>Sphaerobolaceae</taxon>
        <taxon>Sphaerobolus</taxon>
    </lineage>
</organism>
<keyword evidence="3" id="KW-1133">Transmembrane helix</keyword>
<evidence type="ECO:0000313" key="7">
    <source>
        <dbReference type="Proteomes" id="UP000054279"/>
    </source>
</evidence>
<evidence type="ECO:0000256" key="3">
    <source>
        <dbReference type="SAM" id="Phobius"/>
    </source>
</evidence>
<evidence type="ECO:0000256" key="1">
    <source>
        <dbReference type="ARBA" id="ARBA00010088"/>
    </source>
</evidence>
<name>A0A0C9ULI1_SPHS4</name>
<evidence type="ECO:0008006" key="8">
    <source>
        <dbReference type="Google" id="ProtNLM"/>
    </source>
</evidence>
<protein>
    <recommendedName>
        <fullName evidence="8">AB hydrolase-1 domain-containing protein</fullName>
    </recommendedName>
</protein>
<keyword evidence="7" id="KW-1185">Reference proteome</keyword>
<dbReference type="GO" id="GO:0016787">
    <property type="term" value="F:hydrolase activity"/>
    <property type="evidence" value="ECO:0007669"/>
    <property type="project" value="UniProtKB-KW"/>
</dbReference>
<feature type="domain" description="Peptidase S33 tripeptidyl aminopeptidase-like C-terminal" evidence="5">
    <location>
        <begin position="427"/>
        <end position="524"/>
    </location>
</feature>
<dbReference type="PANTHER" id="PTHR43248">
    <property type="entry name" value="2-SUCCINYL-6-HYDROXY-2,4-CYCLOHEXADIENE-1-CARBOXYLATE SYNTHASE"/>
    <property type="match status" value="1"/>
</dbReference>
<feature type="transmembrane region" description="Helical" evidence="3">
    <location>
        <begin position="20"/>
        <end position="40"/>
    </location>
</feature>
<comment type="similarity">
    <text evidence="1">Belongs to the peptidase S33 family.</text>
</comment>
<dbReference type="Proteomes" id="UP000054279">
    <property type="component" value="Unassembled WGS sequence"/>
</dbReference>
<dbReference type="InterPro" id="IPR029058">
    <property type="entry name" value="AB_hydrolase_fold"/>
</dbReference>
<dbReference type="InterPro" id="IPR051601">
    <property type="entry name" value="Serine_prot/Carboxylest_S33"/>
</dbReference>
<evidence type="ECO:0000259" key="5">
    <source>
        <dbReference type="Pfam" id="PF08386"/>
    </source>
</evidence>
<feature type="domain" description="AB hydrolase-1" evidence="4">
    <location>
        <begin position="117"/>
        <end position="316"/>
    </location>
</feature>
<dbReference type="PANTHER" id="PTHR43248:SF25">
    <property type="entry name" value="AB HYDROLASE-1 DOMAIN-CONTAINING PROTEIN-RELATED"/>
    <property type="match status" value="1"/>
</dbReference>
<dbReference type="SUPFAM" id="SSF53474">
    <property type="entry name" value="alpha/beta-Hydrolases"/>
    <property type="match status" value="1"/>
</dbReference>
<dbReference type="InterPro" id="IPR000073">
    <property type="entry name" value="AB_hydrolase_1"/>
</dbReference>
<accession>A0A0C9ULI1</accession>
<evidence type="ECO:0000313" key="6">
    <source>
        <dbReference type="EMBL" id="KIJ43868.1"/>
    </source>
</evidence>
<keyword evidence="2" id="KW-0378">Hydrolase</keyword>
<dbReference type="Pfam" id="PF08386">
    <property type="entry name" value="Abhydrolase_4"/>
    <property type="match status" value="1"/>
</dbReference>
<keyword evidence="3" id="KW-0812">Transmembrane</keyword>
<dbReference type="HOGENOM" id="CLU_013364_5_1_1"/>